<gene>
    <name evidence="1" type="ORF">D7024_01705</name>
</gene>
<accession>A0A494WY20</accession>
<proteinExistence type="predicted"/>
<dbReference type="AlphaFoldDB" id="A0A494WY20"/>
<name>A0A494WY20_9FIRM</name>
<organism evidence="1 2">
    <name type="scientific">Desulfofundulus salinus</name>
    <dbReference type="NCBI Taxonomy" id="2419843"/>
    <lineage>
        <taxon>Bacteria</taxon>
        <taxon>Bacillati</taxon>
        <taxon>Bacillota</taxon>
        <taxon>Clostridia</taxon>
        <taxon>Eubacteriales</taxon>
        <taxon>Peptococcaceae</taxon>
        <taxon>Desulfofundulus</taxon>
    </lineage>
</organism>
<dbReference type="RefSeq" id="WP_121450274.1">
    <property type="nucleotide sequence ID" value="NZ_RBWE01000001.1"/>
</dbReference>
<protein>
    <submittedName>
        <fullName evidence="1">DUF2508 family protein</fullName>
    </submittedName>
</protein>
<evidence type="ECO:0000313" key="2">
    <source>
        <dbReference type="Proteomes" id="UP000271256"/>
    </source>
</evidence>
<reference evidence="1 2" key="1">
    <citation type="submission" date="2018-10" db="EMBL/GenBank/DDBJ databases">
        <authorList>
            <person name="Grouzdev D.S."/>
            <person name="Krutkina M.S."/>
            <person name="Tourova T.P."/>
            <person name="Nazina T.N."/>
        </authorList>
    </citation>
    <scope>NUCLEOTIDE SEQUENCE [LARGE SCALE GENOMIC DNA]</scope>
    <source>
        <strain evidence="1 2">435</strain>
    </source>
</reference>
<keyword evidence="2" id="KW-1185">Reference proteome</keyword>
<sequence length="101" mass="11931">MNKLLALWKSLLRSFLRWMGSFCQRRMLTLVEIIDEARRDWQEALREFHLVDNEMVDYVIFKINTAERRFIALLLQARRMGVTAWPPDLPGPVRNISDSPG</sequence>
<comment type="caution">
    <text evidence="1">The sequence shown here is derived from an EMBL/GenBank/DDBJ whole genome shotgun (WGS) entry which is preliminary data.</text>
</comment>
<evidence type="ECO:0000313" key="1">
    <source>
        <dbReference type="EMBL" id="RKO65805.1"/>
    </source>
</evidence>
<dbReference type="Proteomes" id="UP000271256">
    <property type="component" value="Unassembled WGS sequence"/>
</dbReference>
<dbReference type="OrthoDB" id="1809893at2"/>
<dbReference type="EMBL" id="RBWE01000001">
    <property type="protein sequence ID" value="RKO65805.1"/>
    <property type="molecule type" value="Genomic_DNA"/>
</dbReference>